<name>M1DPQ7_SOLTU</name>
<feature type="domain" description="Oberon-like PHD finger" evidence="6">
    <location>
        <begin position="83"/>
        <end position="210"/>
    </location>
</feature>
<keyword evidence="5" id="KW-0539">Nucleus</keyword>
<evidence type="ECO:0000256" key="2">
    <source>
        <dbReference type="ARBA" id="ARBA00022723"/>
    </source>
</evidence>
<protein>
    <submittedName>
        <fullName evidence="8">CDPK adapter protein 1</fullName>
    </submittedName>
</protein>
<reference evidence="9" key="1">
    <citation type="journal article" date="2011" name="Nature">
        <title>Genome sequence and analysis of the tuber crop potato.</title>
        <authorList>
            <consortium name="The Potato Genome Sequencing Consortium"/>
        </authorList>
    </citation>
    <scope>NUCLEOTIDE SEQUENCE [LARGE SCALE GENOMIC DNA]</scope>
    <source>
        <strain evidence="9">cv. DM1-3 516 R44</strain>
    </source>
</reference>
<organism evidence="8 9">
    <name type="scientific">Solanum tuberosum</name>
    <name type="common">Potato</name>
    <dbReference type="NCBI Taxonomy" id="4113"/>
    <lineage>
        <taxon>Eukaryota</taxon>
        <taxon>Viridiplantae</taxon>
        <taxon>Streptophyta</taxon>
        <taxon>Embryophyta</taxon>
        <taxon>Tracheophyta</taxon>
        <taxon>Spermatophyta</taxon>
        <taxon>Magnoliopsida</taxon>
        <taxon>eudicotyledons</taxon>
        <taxon>Gunneridae</taxon>
        <taxon>Pentapetalae</taxon>
        <taxon>asterids</taxon>
        <taxon>lamiids</taxon>
        <taxon>Solanales</taxon>
        <taxon>Solanaceae</taxon>
        <taxon>Solanoideae</taxon>
        <taxon>Solaneae</taxon>
        <taxon>Solanum</taxon>
    </lineage>
</organism>
<keyword evidence="3" id="KW-0863">Zinc-finger</keyword>
<dbReference type="PANTHER" id="PTHR33345:SF2">
    <property type="entry name" value="OBERON-LIKE PHD FINGER DOMAIN-CONTAINING PROTEIN"/>
    <property type="match status" value="1"/>
</dbReference>
<evidence type="ECO:0000256" key="1">
    <source>
        <dbReference type="ARBA" id="ARBA00004123"/>
    </source>
</evidence>
<evidence type="ECO:0000256" key="5">
    <source>
        <dbReference type="ARBA" id="ARBA00023242"/>
    </source>
</evidence>
<dbReference type="InParanoid" id="M1DPQ7"/>
<dbReference type="GO" id="GO:0008270">
    <property type="term" value="F:zinc ion binding"/>
    <property type="evidence" value="ECO:0007669"/>
    <property type="project" value="UniProtKB-KW"/>
</dbReference>
<dbReference type="InterPro" id="IPR055508">
    <property type="entry name" value="DUF7081"/>
</dbReference>
<evidence type="ECO:0000313" key="9">
    <source>
        <dbReference type="Proteomes" id="UP000011115"/>
    </source>
</evidence>
<dbReference type="HOGENOM" id="CLU_056651_1_0_1"/>
<feature type="domain" description="DUF7081" evidence="7">
    <location>
        <begin position="32"/>
        <end position="82"/>
    </location>
</feature>
<evidence type="ECO:0000256" key="4">
    <source>
        <dbReference type="ARBA" id="ARBA00022833"/>
    </source>
</evidence>
<comment type="subcellular location">
    <subcellularLocation>
        <location evidence="1">Nucleus</location>
    </subcellularLocation>
</comment>
<proteinExistence type="predicted"/>
<sequence length="235" mass="26104">MSSKEEVGESRAHVVYNGSAYRINEIGLQLYPVSEYDFGEGLPYAPIDWPNADMKERTTSSRTELQSLLSDSFIRAITSMACNKICSSLTVENPFSAMLCDICCSEPIFCRDCCCILCYKTISLDYDGYSYIRCEATIKGYICGHVSHLDCALRAYMAGTVGGNINLDAQYLCRYCDSTLDLVPHALKLLNNCTSVVSRADIEIFLNVGICILCSSQKRSGKELLHRIESIKAKV</sequence>
<dbReference type="PaxDb" id="4113-PGSC0003DMT400092399"/>
<accession>M1DPQ7</accession>
<dbReference type="Pfam" id="PF07227">
    <property type="entry name" value="PHD_Oberon"/>
    <property type="match status" value="1"/>
</dbReference>
<dbReference type="InterPro" id="IPR032881">
    <property type="entry name" value="Oberon-like_PHD"/>
</dbReference>
<dbReference type="Proteomes" id="UP000011115">
    <property type="component" value="Unassembled WGS sequence"/>
</dbReference>
<keyword evidence="2" id="KW-0479">Metal-binding</keyword>
<evidence type="ECO:0000259" key="7">
    <source>
        <dbReference type="Pfam" id="PF23299"/>
    </source>
</evidence>
<keyword evidence="4" id="KW-0862">Zinc</keyword>
<dbReference type="PANTHER" id="PTHR33345">
    <property type="entry name" value="ADAPTER PROTEIN, PUTATIVE-RELATED"/>
    <property type="match status" value="1"/>
</dbReference>
<dbReference type="eggNOG" id="ENOG502QUYB">
    <property type="taxonomic scope" value="Eukaryota"/>
</dbReference>
<dbReference type="GO" id="GO:0005634">
    <property type="term" value="C:nucleus"/>
    <property type="evidence" value="ECO:0007669"/>
    <property type="project" value="UniProtKB-SubCell"/>
</dbReference>
<keyword evidence="9" id="KW-1185">Reference proteome</keyword>
<dbReference type="EnsemblPlants" id="PGSC0003DMT400092399">
    <property type="protein sequence ID" value="PGSC0003DMT400092399"/>
    <property type="gene ID" value="PGSC0003DMG400041970"/>
</dbReference>
<evidence type="ECO:0000259" key="6">
    <source>
        <dbReference type="Pfam" id="PF07227"/>
    </source>
</evidence>
<evidence type="ECO:0000256" key="3">
    <source>
        <dbReference type="ARBA" id="ARBA00022771"/>
    </source>
</evidence>
<dbReference type="AlphaFoldDB" id="M1DPQ7"/>
<evidence type="ECO:0000313" key="8">
    <source>
        <dbReference type="EnsemblPlants" id="PGSC0003DMT400092399"/>
    </source>
</evidence>
<dbReference type="Pfam" id="PF23299">
    <property type="entry name" value="DUF7081"/>
    <property type="match status" value="1"/>
</dbReference>
<dbReference type="Gramene" id="PGSC0003DMT400092399">
    <property type="protein sequence ID" value="PGSC0003DMT400092399"/>
    <property type="gene ID" value="PGSC0003DMG400041970"/>
</dbReference>
<reference evidence="8" key="2">
    <citation type="submission" date="2015-06" db="UniProtKB">
        <authorList>
            <consortium name="EnsemblPlants"/>
        </authorList>
    </citation>
    <scope>IDENTIFICATION</scope>
    <source>
        <strain evidence="8">DM1-3 516 R44</strain>
    </source>
</reference>